<organism evidence="1 2">
    <name type="scientific">Aliterella atlantica CENA595</name>
    <dbReference type="NCBI Taxonomy" id="1618023"/>
    <lineage>
        <taxon>Bacteria</taxon>
        <taxon>Bacillati</taxon>
        <taxon>Cyanobacteriota</taxon>
        <taxon>Cyanophyceae</taxon>
        <taxon>Chroococcidiopsidales</taxon>
        <taxon>Aliterellaceae</taxon>
        <taxon>Aliterella</taxon>
    </lineage>
</organism>
<name>A0A0D8ZPD5_9CYAN</name>
<dbReference type="EMBL" id="JYON01000024">
    <property type="protein sequence ID" value="KJH70349.1"/>
    <property type="molecule type" value="Genomic_DNA"/>
</dbReference>
<protein>
    <submittedName>
        <fullName evidence="1">Uncharacterized protein</fullName>
    </submittedName>
</protein>
<dbReference type="AlphaFoldDB" id="A0A0D8ZPD5"/>
<sequence>MPGKRSNRKDINHFCCPYCDRRLWRLGSPKHFVFYLEAQEIQKNVHIPRKNASILASKGAYVDLNCWIEDFFCGEHGKFWMKVTRDKSGKLLAAIASTDDWQHSTKTINPEIPNPSVSEFSYRISRQAGIKEKTYLPQ</sequence>
<dbReference type="Proteomes" id="UP000032452">
    <property type="component" value="Unassembled WGS sequence"/>
</dbReference>
<gene>
    <name evidence="1" type="ORF">UH38_18775</name>
</gene>
<evidence type="ECO:0000313" key="1">
    <source>
        <dbReference type="EMBL" id="KJH70349.1"/>
    </source>
</evidence>
<evidence type="ECO:0000313" key="2">
    <source>
        <dbReference type="Proteomes" id="UP000032452"/>
    </source>
</evidence>
<keyword evidence="2" id="KW-1185">Reference proteome</keyword>
<comment type="caution">
    <text evidence="1">The sequence shown here is derived from an EMBL/GenBank/DDBJ whole genome shotgun (WGS) entry which is preliminary data.</text>
</comment>
<proteinExistence type="predicted"/>
<dbReference type="OrthoDB" id="423480at2"/>
<reference evidence="1 2" key="1">
    <citation type="submission" date="2015-02" db="EMBL/GenBank/DDBJ databases">
        <title>Draft genome of a novel marine cyanobacterium (Chroococcales) isolated from South Atlantic Ocean.</title>
        <authorList>
            <person name="Rigonato J."/>
            <person name="Alvarenga D.O."/>
            <person name="Branco L.H."/>
            <person name="Varani A.M."/>
            <person name="Brandini F.P."/>
            <person name="Fiore M.F."/>
        </authorList>
    </citation>
    <scope>NUCLEOTIDE SEQUENCE [LARGE SCALE GENOMIC DNA]</scope>
    <source>
        <strain evidence="1 2">CENA595</strain>
    </source>
</reference>
<accession>A0A0D8ZPD5</accession>
<dbReference type="RefSeq" id="WP_045056221.1">
    <property type="nucleotide sequence ID" value="NZ_CAWMDP010000016.1"/>
</dbReference>